<dbReference type="Gramene" id="rna-AYBTSS11_LOCUS20922">
    <property type="protein sequence ID" value="CAJ1965594.1"/>
    <property type="gene ID" value="gene-AYBTSS11_LOCUS20922"/>
</dbReference>
<accession>A0AA86SQT7</accession>
<evidence type="ECO:0000313" key="1">
    <source>
        <dbReference type="EMBL" id="CAJ1965594.1"/>
    </source>
</evidence>
<sequence length="65" mass="7627">MVKLRKSQTRIGIWKASYPAVDRTATASEEVKLNEEHFAKFRKTLEVTLNKLLDNYEEGFRKAIR</sequence>
<keyword evidence="2" id="KW-1185">Reference proteome</keyword>
<dbReference type="AlphaFoldDB" id="A0AA86SQT7"/>
<organism evidence="1 2">
    <name type="scientific">Sphenostylis stenocarpa</name>
    <dbReference type="NCBI Taxonomy" id="92480"/>
    <lineage>
        <taxon>Eukaryota</taxon>
        <taxon>Viridiplantae</taxon>
        <taxon>Streptophyta</taxon>
        <taxon>Embryophyta</taxon>
        <taxon>Tracheophyta</taxon>
        <taxon>Spermatophyta</taxon>
        <taxon>Magnoliopsida</taxon>
        <taxon>eudicotyledons</taxon>
        <taxon>Gunneridae</taxon>
        <taxon>Pentapetalae</taxon>
        <taxon>rosids</taxon>
        <taxon>fabids</taxon>
        <taxon>Fabales</taxon>
        <taxon>Fabaceae</taxon>
        <taxon>Papilionoideae</taxon>
        <taxon>50 kb inversion clade</taxon>
        <taxon>NPAAA clade</taxon>
        <taxon>indigoferoid/millettioid clade</taxon>
        <taxon>Phaseoleae</taxon>
        <taxon>Sphenostylis</taxon>
    </lineage>
</organism>
<dbReference type="Proteomes" id="UP001189624">
    <property type="component" value="Chromosome 6"/>
</dbReference>
<name>A0AA86SQT7_9FABA</name>
<gene>
    <name evidence="1" type="ORF">AYBTSS11_LOCUS20922</name>
</gene>
<protein>
    <submittedName>
        <fullName evidence="1">Uncharacterized protein</fullName>
    </submittedName>
</protein>
<dbReference type="EMBL" id="OY731403">
    <property type="protein sequence ID" value="CAJ1965594.1"/>
    <property type="molecule type" value="Genomic_DNA"/>
</dbReference>
<reference evidence="1" key="1">
    <citation type="submission" date="2023-10" db="EMBL/GenBank/DDBJ databases">
        <authorList>
            <person name="Domelevo Entfellner J.-B."/>
        </authorList>
    </citation>
    <scope>NUCLEOTIDE SEQUENCE</scope>
</reference>
<proteinExistence type="predicted"/>
<evidence type="ECO:0000313" key="2">
    <source>
        <dbReference type="Proteomes" id="UP001189624"/>
    </source>
</evidence>